<feature type="transmembrane region" description="Helical" evidence="6">
    <location>
        <begin position="282"/>
        <end position="302"/>
    </location>
</feature>
<dbReference type="AlphaFoldDB" id="A0A5P3XJ26"/>
<feature type="transmembrane region" description="Helical" evidence="6">
    <location>
        <begin position="258"/>
        <end position="276"/>
    </location>
</feature>
<evidence type="ECO:0000256" key="5">
    <source>
        <dbReference type="ARBA" id="ARBA00023136"/>
    </source>
</evidence>
<feature type="transmembrane region" description="Helical" evidence="6">
    <location>
        <begin position="75"/>
        <end position="95"/>
    </location>
</feature>
<dbReference type="InterPro" id="IPR018385">
    <property type="entry name" value="C4_dicarb_anaerob_car-like"/>
</dbReference>
<feature type="transmembrane region" description="Helical" evidence="6">
    <location>
        <begin position="115"/>
        <end position="135"/>
    </location>
</feature>
<keyword evidence="3 6" id="KW-0812">Transmembrane</keyword>
<keyword evidence="4 6" id="KW-1133">Transmembrane helix</keyword>
<evidence type="ECO:0000313" key="7">
    <source>
        <dbReference type="EMBL" id="QEZ70305.1"/>
    </source>
</evidence>
<dbReference type="InterPro" id="IPR051679">
    <property type="entry name" value="DASS-Related_Transporters"/>
</dbReference>
<feature type="transmembrane region" description="Helical" evidence="6">
    <location>
        <begin position="413"/>
        <end position="431"/>
    </location>
</feature>
<evidence type="ECO:0000256" key="3">
    <source>
        <dbReference type="ARBA" id="ARBA00022692"/>
    </source>
</evidence>
<dbReference type="EMBL" id="CP032452">
    <property type="protein sequence ID" value="QEZ70305.1"/>
    <property type="molecule type" value="Genomic_DNA"/>
</dbReference>
<protein>
    <submittedName>
        <fullName evidence="7">YfcC family protein</fullName>
    </submittedName>
</protein>
<evidence type="ECO:0000256" key="6">
    <source>
        <dbReference type="SAM" id="Phobius"/>
    </source>
</evidence>
<dbReference type="Proteomes" id="UP000326961">
    <property type="component" value="Chromosome"/>
</dbReference>
<feature type="transmembrane region" description="Helical" evidence="6">
    <location>
        <begin position="166"/>
        <end position="186"/>
    </location>
</feature>
<dbReference type="PANTHER" id="PTHR43652:SF6">
    <property type="entry name" value="ARGININE REPRESSOR"/>
    <property type="match status" value="1"/>
</dbReference>
<sequence>MEMSKLKKKITIPHTFTIIFLLIVVIAILTWIIPSGEFQRINVDGRMVVKPGTYRQVEPNPQGIQDVFKAPIDGFIDAAEVVGFVLLVGGAFGIVNKTGAIESGINHTVKKLNKLQVLIIPVSMILFGLGGSTFGMNEETLPFYMIFIPLMMNLGYDSLTAISTVFIGSGTGVIASTINPFSVGIAQALANITPGSGIGYRSLIFVALMALSISFVMLHAHKVKRDPKKSIVYDYDQKNKGEFIVEDSSIKQFTKKEGIVLAIFIGGMCMMVYGVLNLDWYIPQIAMIFCMIGIFSGIFGGLKQDEIVDSFLNGASDLISAALAIALARGIVIVAQNGHIIDTLLNYSADLLSRLPKFIFINLSFALESVLAFLIPSSSGLASLTIPVLSPLSDLVGVSSQLIITAYQFGTGIINLITPTSGVLMGALAFAKIPWSKWLRYIAPLIGGIIVVCIAFLTIGLYIGF</sequence>
<feature type="transmembrane region" description="Helical" evidence="6">
    <location>
        <begin position="12"/>
        <end position="33"/>
    </location>
</feature>
<feature type="transmembrane region" description="Helical" evidence="6">
    <location>
        <begin position="141"/>
        <end position="159"/>
    </location>
</feature>
<feature type="transmembrane region" description="Helical" evidence="6">
    <location>
        <begin position="198"/>
        <end position="220"/>
    </location>
</feature>
<gene>
    <name evidence="7" type="ORF">D4A35_15895</name>
</gene>
<feature type="transmembrane region" description="Helical" evidence="6">
    <location>
        <begin position="438"/>
        <end position="463"/>
    </location>
</feature>
<dbReference type="PANTHER" id="PTHR43652">
    <property type="entry name" value="BASIC AMINO ACID ANTIPORTER YFCC-RELATED"/>
    <property type="match status" value="1"/>
</dbReference>
<name>A0A5P3XJ26_PARBF</name>
<evidence type="ECO:0000256" key="2">
    <source>
        <dbReference type="ARBA" id="ARBA00022475"/>
    </source>
</evidence>
<comment type="subcellular location">
    <subcellularLocation>
        <location evidence="1">Cell membrane</location>
        <topology evidence="1">Multi-pass membrane protein</topology>
    </subcellularLocation>
</comment>
<proteinExistence type="predicted"/>
<evidence type="ECO:0000256" key="1">
    <source>
        <dbReference type="ARBA" id="ARBA00004651"/>
    </source>
</evidence>
<reference evidence="7 8" key="1">
    <citation type="submission" date="2018-09" db="EMBL/GenBank/DDBJ databases">
        <title>A clostridial neurotoxin that targets Anopheles mosquitoes.</title>
        <authorList>
            <person name="Contreras E."/>
            <person name="Masuyer G."/>
            <person name="Qureshi N."/>
            <person name="Chawla S."/>
            <person name="Lim H.L."/>
            <person name="Chen J."/>
            <person name="Stenmark P."/>
            <person name="Gill S."/>
        </authorList>
    </citation>
    <scope>NUCLEOTIDE SEQUENCE [LARGE SCALE GENOMIC DNA]</scope>
    <source>
        <strain evidence="7 8">Cbm</strain>
    </source>
</reference>
<evidence type="ECO:0000313" key="8">
    <source>
        <dbReference type="Proteomes" id="UP000326961"/>
    </source>
</evidence>
<keyword evidence="2" id="KW-1003">Cell membrane</keyword>
<accession>A0A5P3XJ26</accession>
<dbReference type="GO" id="GO:0005886">
    <property type="term" value="C:plasma membrane"/>
    <property type="evidence" value="ECO:0007669"/>
    <property type="project" value="UniProtKB-SubCell"/>
</dbReference>
<dbReference type="Pfam" id="PF03606">
    <property type="entry name" value="DcuC"/>
    <property type="match status" value="1"/>
</dbReference>
<organism evidence="7 8">
    <name type="scientific">Paraclostridium bifermentans</name>
    <name type="common">Clostridium bifermentans</name>
    <dbReference type="NCBI Taxonomy" id="1490"/>
    <lineage>
        <taxon>Bacteria</taxon>
        <taxon>Bacillati</taxon>
        <taxon>Bacillota</taxon>
        <taxon>Clostridia</taxon>
        <taxon>Peptostreptococcales</taxon>
        <taxon>Peptostreptococcaceae</taxon>
        <taxon>Paraclostridium</taxon>
    </lineage>
</organism>
<evidence type="ECO:0000256" key="4">
    <source>
        <dbReference type="ARBA" id="ARBA00022989"/>
    </source>
</evidence>
<keyword evidence="5 6" id="KW-0472">Membrane</keyword>